<evidence type="ECO:0000313" key="1">
    <source>
        <dbReference type="EMBL" id="KAH3681646.1"/>
    </source>
</evidence>
<keyword evidence="2" id="KW-1185">Reference proteome</keyword>
<organism evidence="1 2">
    <name type="scientific">Wickerhamomyces pijperi</name>
    <name type="common">Yeast</name>
    <name type="synonym">Pichia pijperi</name>
    <dbReference type="NCBI Taxonomy" id="599730"/>
    <lineage>
        <taxon>Eukaryota</taxon>
        <taxon>Fungi</taxon>
        <taxon>Dikarya</taxon>
        <taxon>Ascomycota</taxon>
        <taxon>Saccharomycotina</taxon>
        <taxon>Saccharomycetes</taxon>
        <taxon>Phaffomycetales</taxon>
        <taxon>Wickerhamomycetaceae</taxon>
        <taxon>Wickerhamomyces</taxon>
    </lineage>
</organism>
<accession>A0A9P8TJZ1</accession>
<protein>
    <submittedName>
        <fullName evidence="1">Uncharacterized protein</fullName>
    </submittedName>
</protein>
<dbReference type="AlphaFoldDB" id="A0A9P8TJZ1"/>
<sequence>MSLWTLEEPPTQDGTKSVELTRFNSMVLLIGSAAPKILLYCSILKSCCVSSQFWRRASRGCLLLICELMLRGPVLVLRISWIPSAEGADSPNFTESTVLLNLLSGTILRLCGRLLVLC</sequence>
<evidence type="ECO:0000313" key="2">
    <source>
        <dbReference type="Proteomes" id="UP000774326"/>
    </source>
</evidence>
<comment type="caution">
    <text evidence="1">The sequence shown here is derived from an EMBL/GenBank/DDBJ whole genome shotgun (WGS) entry which is preliminary data.</text>
</comment>
<reference evidence="1" key="2">
    <citation type="submission" date="2021-01" db="EMBL/GenBank/DDBJ databases">
        <authorList>
            <person name="Schikora-Tamarit M.A."/>
        </authorList>
    </citation>
    <scope>NUCLEOTIDE SEQUENCE</scope>
    <source>
        <strain evidence="1">CBS2887</strain>
    </source>
</reference>
<reference evidence="1" key="1">
    <citation type="journal article" date="2021" name="Open Biol.">
        <title>Shared evolutionary footprints suggest mitochondrial oxidative damage underlies multiple complex I losses in fungi.</title>
        <authorList>
            <person name="Schikora-Tamarit M.A."/>
            <person name="Marcet-Houben M."/>
            <person name="Nosek J."/>
            <person name="Gabaldon T."/>
        </authorList>
    </citation>
    <scope>NUCLEOTIDE SEQUENCE</scope>
    <source>
        <strain evidence="1">CBS2887</strain>
    </source>
</reference>
<dbReference type="EMBL" id="JAEUBG010004337">
    <property type="protein sequence ID" value="KAH3681646.1"/>
    <property type="molecule type" value="Genomic_DNA"/>
</dbReference>
<proteinExistence type="predicted"/>
<gene>
    <name evidence="1" type="ORF">WICPIJ_007372</name>
</gene>
<dbReference type="Proteomes" id="UP000774326">
    <property type="component" value="Unassembled WGS sequence"/>
</dbReference>
<name>A0A9P8TJZ1_WICPI</name>